<dbReference type="Proteomes" id="UP000046392">
    <property type="component" value="Unplaced"/>
</dbReference>
<reference evidence="2" key="1">
    <citation type="submission" date="2017-02" db="UniProtKB">
        <authorList>
            <consortium name="WormBaseParasite"/>
        </authorList>
    </citation>
    <scope>IDENTIFICATION</scope>
</reference>
<proteinExistence type="predicted"/>
<dbReference type="WBParaSite" id="SPAL_0000539400.1">
    <property type="protein sequence ID" value="SPAL_0000539400.1"/>
    <property type="gene ID" value="SPAL_0000539400"/>
</dbReference>
<evidence type="ECO:0000313" key="2">
    <source>
        <dbReference type="WBParaSite" id="SPAL_0000539400.1"/>
    </source>
</evidence>
<sequence length="235" mass="26475">MEFYPVVGRRVNSICLYELKNGNSTLWNGKLRKISTSDIDDVYRNCLPSNENLDLEHVSAFNSLMALGSFIKSQRSQLCVELTEKFSSSKIALGEGNNNDYGSINDSVQPLISISEELFESCNWILRPQDNCTTFIGNTINAYCIELVCLMGRNKKFKEVVKVLYTLAQRFVEYVGTTNVGVEIFKLLLDQTFDTDKTGTAELFLSVMLTARFDSRYSRLQVKIGGKLGPILNSQ</sequence>
<dbReference type="AlphaFoldDB" id="A0A0N5BHF2"/>
<keyword evidence="1" id="KW-1185">Reference proteome</keyword>
<protein>
    <submittedName>
        <fullName evidence="2">MIF4G domain-containing protein</fullName>
    </submittedName>
</protein>
<name>A0A0N5BHF2_STREA</name>
<organism evidence="1 2">
    <name type="scientific">Strongyloides papillosus</name>
    <name type="common">Intestinal threadworm</name>
    <dbReference type="NCBI Taxonomy" id="174720"/>
    <lineage>
        <taxon>Eukaryota</taxon>
        <taxon>Metazoa</taxon>
        <taxon>Ecdysozoa</taxon>
        <taxon>Nematoda</taxon>
        <taxon>Chromadorea</taxon>
        <taxon>Rhabditida</taxon>
        <taxon>Tylenchina</taxon>
        <taxon>Panagrolaimomorpha</taxon>
        <taxon>Strongyloidoidea</taxon>
        <taxon>Strongyloididae</taxon>
        <taxon>Strongyloides</taxon>
    </lineage>
</organism>
<accession>A0A0N5BHF2</accession>
<evidence type="ECO:0000313" key="1">
    <source>
        <dbReference type="Proteomes" id="UP000046392"/>
    </source>
</evidence>